<organism evidence="2 3">
    <name type="scientific">Acinetobacter ursingii</name>
    <dbReference type="NCBI Taxonomy" id="108980"/>
    <lineage>
        <taxon>Bacteria</taxon>
        <taxon>Pseudomonadati</taxon>
        <taxon>Pseudomonadota</taxon>
        <taxon>Gammaproteobacteria</taxon>
        <taxon>Moraxellales</taxon>
        <taxon>Moraxellaceae</taxon>
        <taxon>Acinetobacter</taxon>
    </lineage>
</organism>
<evidence type="ECO:0000259" key="1">
    <source>
        <dbReference type="Pfam" id="PF09509"/>
    </source>
</evidence>
<name>A0A3D2SMK0_9GAMM</name>
<dbReference type="AlphaFoldDB" id="A0A3D2SMK0"/>
<gene>
    <name evidence="2" type="ORF">DHW29_06930</name>
</gene>
<accession>A0A3D2SMK0</accession>
<dbReference type="NCBIfam" id="TIGR02391">
    <property type="entry name" value="hypoth_ymh"/>
    <property type="match status" value="1"/>
</dbReference>
<evidence type="ECO:0000313" key="2">
    <source>
        <dbReference type="EMBL" id="HCK29934.1"/>
    </source>
</evidence>
<reference evidence="2 3" key="1">
    <citation type="journal article" date="2018" name="Nat. Biotechnol.">
        <title>A standardized bacterial taxonomy based on genome phylogeny substantially revises the tree of life.</title>
        <authorList>
            <person name="Parks D.H."/>
            <person name="Chuvochina M."/>
            <person name="Waite D.W."/>
            <person name="Rinke C."/>
            <person name="Skarshewski A."/>
            <person name="Chaumeil P.A."/>
            <person name="Hugenholtz P."/>
        </authorList>
    </citation>
    <scope>NUCLEOTIDE SEQUENCE [LARGE SCALE GENOMIC DNA]</scope>
    <source>
        <strain evidence="2">UBA9669</strain>
    </source>
</reference>
<proteinExistence type="predicted"/>
<dbReference type="Pfam" id="PF09509">
    <property type="entry name" value="Hypoth_Ymh"/>
    <property type="match status" value="1"/>
</dbReference>
<comment type="caution">
    <text evidence="2">The sequence shown here is derived from an EMBL/GenBank/DDBJ whole genome shotgun (WGS) entry which is preliminary data.</text>
</comment>
<evidence type="ECO:0000313" key="3">
    <source>
        <dbReference type="Proteomes" id="UP000263596"/>
    </source>
</evidence>
<feature type="domain" description="Conserved hypothetical protein CHP02391" evidence="1">
    <location>
        <begin position="141"/>
        <end position="263"/>
    </location>
</feature>
<dbReference type="InterPro" id="IPR012654">
    <property type="entry name" value="CHP02391"/>
</dbReference>
<sequence>MMAIIKNIDLGSLESICKILGDTNNGISGTEISKYLAETSIKDPQLNFTKWKRLYDALSIKQSEDRCSNNVLAFIKYVLRPSRHIHRKEWFENIRTELNYVLSFEGFEITESGDIKITDKVKTFSEAEERAQTLRKTLLDRKIHSDVLFFCKAELLVDNYFHAVFEATKSIAEKIRIKTNLTADGSELVDHAFSYKGKIPYLALNNLTTESHESEQKGFMNLLKGVFGTFRNTTAHAPKITWEINEQDALDILSMISLIHRKLDKAVEAKKIYEGNL</sequence>
<protein>
    <submittedName>
        <fullName evidence="2">TIGR02391 family protein</fullName>
    </submittedName>
</protein>
<dbReference type="Proteomes" id="UP000263596">
    <property type="component" value="Unassembled WGS sequence"/>
</dbReference>
<dbReference type="RefSeq" id="WP_044435981.1">
    <property type="nucleotide sequence ID" value="NZ_BBTT01000007.1"/>
</dbReference>
<dbReference type="EMBL" id="DPVE01000126">
    <property type="protein sequence ID" value="HCK29934.1"/>
    <property type="molecule type" value="Genomic_DNA"/>
</dbReference>